<keyword evidence="3" id="KW-1185">Reference proteome</keyword>
<sequence>MAPTVQAPLFSFISDQSLALLLPVIVYWVYSLFFHWISVKEIPWLEQYRIHDKEEETRNRVSLSDVIKAVIFQQ</sequence>
<feature type="transmembrane region" description="Helical" evidence="1">
    <location>
        <begin position="20"/>
        <end position="39"/>
    </location>
</feature>
<proteinExistence type="predicted"/>
<reference evidence="2" key="1">
    <citation type="journal article" date="2020" name="Fungal Divers.">
        <title>Resolving the Mortierellaceae phylogeny through synthesis of multi-gene phylogenetics and phylogenomics.</title>
        <authorList>
            <person name="Vandepol N."/>
            <person name="Liber J."/>
            <person name="Desiro A."/>
            <person name="Na H."/>
            <person name="Kennedy M."/>
            <person name="Barry K."/>
            <person name="Grigoriev I.V."/>
            <person name="Miller A.N."/>
            <person name="O'Donnell K."/>
            <person name="Stajich J.E."/>
            <person name="Bonito G."/>
        </authorList>
    </citation>
    <scope>NUCLEOTIDE SEQUENCE</scope>
    <source>
        <strain evidence="2">KOD948</strain>
    </source>
</reference>
<gene>
    <name evidence="2" type="ORF">BG011_001533</name>
</gene>
<keyword evidence="1" id="KW-1133">Transmembrane helix</keyword>
<dbReference type="OrthoDB" id="408954at2759"/>
<evidence type="ECO:0000313" key="2">
    <source>
        <dbReference type="EMBL" id="KAG0247428.1"/>
    </source>
</evidence>
<comment type="caution">
    <text evidence="2">The sequence shown here is derived from an EMBL/GenBank/DDBJ whole genome shotgun (WGS) entry which is preliminary data.</text>
</comment>
<evidence type="ECO:0000313" key="3">
    <source>
        <dbReference type="Proteomes" id="UP000726737"/>
    </source>
</evidence>
<evidence type="ECO:0000256" key="1">
    <source>
        <dbReference type="SAM" id="Phobius"/>
    </source>
</evidence>
<dbReference type="EMBL" id="JAAAJA010001401">
    <property type="protein sequence ID" value="KAG0247428.1"/>
    <property type="molecule type" value="Genomic_DNA"/>
</dbReference>
<accession>A0A9P6PKH3</accession>
<keyword evidence="1" id="KW-0472">Membrane</keyword>
<dbReference type="AlphaFoldDB" id="A0A9P6PKH3"/>
<name>A0A9P6PKH3_9FUNG</name>
<feature type="non-terminal residue" evidence="2">
    <location>
        <position position="74"/>
    </location>
</feature>
<keyword evidence="1" id="KW-0812">Transmembrane</keyword>
<protein>
    <submittedName>
        <fullName evidence="2">Uncharacterized protein</fullName>
    </submittedName>
</protein>
<organism evidence="2 3">
    <name type="scientific">Mortierella polycephala</name>
    <dbReference type="NCBI Taxonomy" id="41804"/>
    <lineage>
        <taxon>Eukaryota</taxon>
        <taxon>Fungi</taxon>
        <taxon>Fungi incertae sedis</taxon>
        <taxon>Mucoromycota</taxon>
        <taxon>Mortierellomycotina</taxon>
        <taxon>Mortierellomycetes</taxon>
        <taxon>Mortierellales</taxon>
        <taxon>Mortierellaceae</taxon>
        <taxon>Mortierella</taxon>
    </lineage>
</organism>
<dbReference type="Proteomes" id="UP000726737">
    <property type="component" value="Unassembled WGS sequence"/>
</dbReference>